<protein>
    <submittedName>
        <fullName evidence="2">Redoxin domain-containing protein</fullName>
    </submittedName>
</protein>
<proteinExistence type="predicted"/>
<organism evidence="2 3">
    <name type="scientific">Poritiphilus flavus</name>
    <dbReference type="NCBI Taxonomy" id="2697053"/>
    <lineage>
        <taxon>Bacteria</taxon>
        <taxon>Pseudomonadati</taxon>
        <taxon>Bacteroidota</taxon>
        <taxon>Flavobacteriia</taxon>
        <taxon>Flavobacteriales</taxon>
        <taxon>Flavobacteriaceae</taxon>
        <taxon>Poritiphilus</taxon>
    </lineage>
</organism>
<dbReference type="EMBL" id="WXYO01000002">
    <property type="protein sequence ID" value="NAS11214.1"/>
    <property type="molecule type" value="Genomic_DNA"/>
</dbReference>
<accession>A0A6L9E9B6</accession>
<dbReference type="PROSITE" id="PS51352">
    <property type="entry name" value="THIOREDOXIN_2"/>
    <property type="match status" value="1"/>
</dbReference>
<feature type="domain" description="Thioredoxin" evidence="1">
    <location>
        <begin position="9"/>
        <end position="165"/>
    </location>
</feature>
<dbReference type="InterPro" id="IPR036249">
    <property type="entry name" value="Thioredoxin-like_sf"/>
</dbReference>
<dbReference type="AlphaFoldDB" id="A0A6L9E9B6"/>
<keyword evidence="3" id="KW-1185">Reference proteome</keyword>
<dbReference type="GO" id="GO:0016491">
    <property type="term" value="F:oxidoreductase activity"/>
    <property type="evidence" value="ECO:0007669"/>
    <property type="project" value="InterPro"/>
</dbReference>
<dbReference type="InterPro" id="IPR013766">
    <property type="entry name" value="Thioredoxin_domain"/>
</dbReference>
<dbReference type="InterPro" id="IPR000866">
    <property type="entry name" value="AhpC/TSA"/>
</dbReference>
<dbReference type="PANTHER" id="PTHR43640">
    <property type="entry name" value="OS07G0260300 PROTEIN"/>
    <property type="match status" value="1"/>
</dbReference>
<dbReference type="GO" id="GO:0016209">
    <property type="term" value="F:antioxidant activity"/>
    <property type="evidence" value="ECO:0007669"/>
    <property type="project" value="InterPro"/>
</dbReference>
<dbReference type="Gene3D" id="3.40.30.10">
    <property type="entry name" value="Glutaredoxin"/>
    <property type="match status" value="1"/>
</dbReference>
<dbReference type="RefSeq" id="WP_161434256.1">
    <property type="nucleotide sequence ID" value="NZ_WXYO01000002.1"/>
</dbReference>
<dbReference type="SUPFAM" id="SSF52833">
    <property type="entry name" value="Thioredoxin-like"/>
    <property type="match status" value="1"/>
</dbReference>
<dbReference type="InterPro" id="IPR047262">
    <property type="entry name" value="PRX-like1"/>
</dbReference>
<evidence type="ECO:0000313" key="2">
    <source>
        <dbReference type="EMBL" id="NAS11214.1"/>
    </source>
</evidence>
<evidence type="ECO:0000259" key="1">
    <source>
        <dbReference type="PROSITE" id="PS51352"/>
    </source>
</evidence>
<dbReference type="PANTHER" id="PTHR43640:SF1">
    <property type="entry name" value="THIOREDOXIN-DEPENDENT PEROXIREDOXIN"/>
    <property type="match status" value="1"/>
</dbReference>
<dbReference type="CDD" id="cd02969">
    <property type="entry name" value="PRX_like1"/>
    <property type="match status" value="1"/>
</dbReference>
<dbReference type="Proteomes" id="UP000475249">
    <property type="component" value="Unassembled WGS sequence"/>
</dbReference>
<evidence type="ECO:0000313" key="3">
    <source>
        <dbReference type="Proteomes" id="UP000475249"/>
    </source>
</evidence>
<name>A0A6L9E9B6_9FLAO</name>
<comment type="caution">
    <text evidence="2">The sequence shown here is derived from an EMBL/GenBank/DDBJ whole genome shotgun (WGS) entry which is preliminary data.</text>
</comment>
<dbReference type="Pfam" id="PF00578">
    <property type="entry name" value="AhpC-TSA"/>
    <property type="match status" value="1"/>
</dbReference>
<reference evidence="2 3" key="1">
    <citation type="submission" date="2020-01" db="EMBL/GenBank/DDBJ databases">
        <title>Bacteria diversity of Porities sp.</title>
        <authorList>
            <person name="Wang G."/>
        </authorList>
    </citation>
    <scope>NUCLEOTIDE SEQUENCE [LARGE SCALE GENOMIC DNA]</scope>
    <source>
        <strain evidence="2 3">R33</strain>
    </source>
</reference>
<gene>
    <name evidence="2" type="ORF">GTQ38_04330</name>
</gene>
<sequence>MARTPSNMIPLGTQAPNFELLDTVSDKSLGLSELSGEQGTVVMFICNHCPFVKHVNAGVVSLAKDYQEKGIGFIAISSNDIVNYPQDAPHLMKETAKEEGYTFPYLFDETQEVARAYAAACTPDFYLFDTQHRLVYRGQLDDSRPGNGIPVSGSDLRNALDALLSGQDISQEQKPSIGCNIKWRES</sequence>